<organism evidence="1">
    <name type="scientific">Ixodes scapularis</name>
    <name type="common">Black-legged tick</name>
    <name type="synonym">Deer tick</name>
    <dbReference type="NCBI Taxonomy" id="6945"/>
    <lineage>
        <taxon>Eukaryota</taxon>
        <taxon>Metazoa</taxon>
        <taxon>Ecdysozoa</taxon>
        <taxon>Arthropoda</taxon>
        <taxon>Chelicerata</taxon>
        <taxon>Arachnida</taxon>
        <taxon>Acari</taxon>
        <taxon>Parasitiformes</taxon>
        <taxon>Ixodida</taxon>
        <taxon>Ixodoidea</taxon>
        <taxon>Ixodidae</taxon>
        <taxon>Ixodinae</taxon>
        <taxon>Ixodes</taxon>
    </lineage>
</organism>
<dbReference type="EMBL" id="GHJT01009103">
    <property type="protein sequence ID" value="MOY43074.1"/>
    <property type="molecule type" value="Transcribed_RNA"/>
</dbReference>
<name>A0A4D5S236_IXOSC</name>
<protein>
    <submittedName>
        <fullName evidence="1">Putative secreted protein</fullName>
    </submittedName>
</protein>
<accession>A0A4D5S236</accession>
<sequence length="90" mass="10064">MGVPTVLIIYPRARRIFAARLPGLLCAGHGGAPSFWVCCRASVNGMGPRFNPRTCFEGGKHCQCFVRFRCVNLYSISLEERIERFLSGLQ</sequence>
<dbReference type="AlphaFoldDB" id="A0A4D5S236"/>
<proteinExistence type="predicted"/>
<evidence type="ECO:0000313" key="1">
    <source>
        <dbReference type="EMBL" id="MOY43074.1"/>
    </source>
</evidence>
<reference evidence="1" key="1">
    <citation type="submission" date="2019-04" db="EMBL/GenBank/DDBJ databases">
        <title>An insight into the mialome of Ixodes scapularis.</title>
        <authorList>
            <person name="Ribeiro J.M."/>
            <person name="Mather T.N."/>
            <person name="Karim S."/>
        </authorList>
    </citation>
    <scope>NUCLEOTIDE SEQUENCE</scope>
</reference>